<dbReference type="EMBL" id="LVJE01000047">
    <property type="protein sequence ID" value="OAB25286.1"/>
    <property type="molecule type" value="Genomic_DNA"/>
</dbReference>
<dbReference type="CDD" id="cd02588">
    <property type="entry name" value="HAD_L2-DEX"/>
    <property type="match status" value="1"/>
</dbReference>
<dbReference type="InterPro" id="IPR006328">
    <property type="entry name" value="2-HAD"/>
</dbReference>
<dbReference type="InterPro" id="IPR006439">
    <property type="entry name" value="HAD-SF_hydro_IA"/>
</dbReference>
<dbReference type="SUPFAM" id="SSF56784">
    <property type="entry name" value="HAD-like"/>
    <property type="match status" value="1"/>
</dbReference>
<comment type="similarity">
    <text evidence="1">Belongs to the HAD-like hydrolase superfamily. S-2-haloalkanoic acid dehalogenase family.</text>
</comment>
<dbReference type="RefSeq" id="WP_066082714.1">
    <property type="nucleotide sequence ID" value="NZ_FRDK01000009.1"/>
</dbReference>
<dbReference type="SFLD" id="SFLDG01129">
    <property type="entry name" value="C1.5:_HAD__Beta-PGM__Phosphata"/>
    <property type="match status" value="1"/>
</dbReference>
<accession>A0A167U5Z6</accession>
<evidence type="ECO:0000256" key="2">
    <source>
        <dbReference type="ARBA" id="ARBA00022801"/>
    </source>
</evidence>
<keyword evidence="2" id="KW-0378">Hydrolase</keyword>
<dbReference type="Proteomes" id="UP000077164">
    <property type="component" value="Unassembled WGS sequence"/>
</dbReference>
<dbReference type="OrthoDB" id="264363at2"/>
<dbReference type="AlphaFoldDB" id="A0A167U5Z6"/>
<dbReference type="PRINTS" id="PR00413">
    <property type="entry name" value="HADHALOGNASE"/>
</dbReference>
<proteinExistence type="inferred from homology"/>
<dbReference type="Pfam" id="PF00702">
    <property type="entry name" value="Hydrolase"/>
    <property type="match status" value="1"/>
</dbReference>
<evidence type="ECO:0000313" key="4">
    <source>
        <dbReference type="Proteomes" id="UP000077164"/>
    </source>
</evidence>
<gene>
    <name evidence="3" type="ORF">FBFR_14960</name>
</gene>
<evidence type="ECO:0000313" key="3">
    <source>
        <dbReference type="EMBL" id="OAB25286.1"/>
    </source>
</evidence>
<dbReference type="InterPro" id="IPR023214">
    <property type="entry name" value="HAD_sf"/>
</dbReference>
<dbReference type="NCBIfam" id="TIGR01428">
    <property type="entry name" value="HAD_type_II"/>
    <property type="match status" value="1"/>
</dbReference>
<dbReference type="InterPro" id="IPR023198">
    <property type="entry name" value="PGP-like_dom2"/>
</dbReference>
<dbReference type="Gene3D" id="3.40.50.1000">
    <property type="entry name" value="HAD superfamily/HAD-like"/>
    <property type="match status" value="1"/>
</dbReference>
<sequence>MTPHKNKPVLVFDVNETLLDMTPLKKSVNALLDNEQGFRIWFGMLLHYSIVSNSIDAYHDFGTIAGATLSMAATSLHIKVSDDEIKAALSKIQTLQTHPDVEKGLKLLKDHGFRLVTLTNSPPHALKQQLINSNLTDYFEQTLSIDPLKMYKPEAATYLWAAKKLAVQPKEMLMIAAHGWDIAGASHAGLKTCFIAREGQSLYTLSNKPDFEAKDILAMAEQLITVYHK</sequence>
<dbReference type="SFLD" id="SFLDS00003">
    <property type="entry name" value="Haloacid_Dehalogenase"/>
    <property type="match status" value="1"/>
</dbReference>
<dbReference type="InterPro" id="IPR036412">
    <property type="entry name" value="HAD-like_sf"/>
</dbReference>
<protein>
    <submittedName>
        <fullName evidence="3">Haloacid dehalogenase</fullName>
    </submittedName>
</protein>
<organism evidence="3 4">
    <name type="scientific">Flavobacterium fryxellicola</name>
    <dbReference type="NCBI Taxonomy" id="249352"/>
    <lineage>
        <taxon>Bacteria</taxon>
        <taxon>Pseudomonadati</taxon>
        <taxon>Bacteroidota</taxon>
        <taxon>Flavobacteriia</taxon>
        <taxon>Flavobacteriales</taxon>
        <taxon>Flavobacteriaceae</taxon>
        <taxon>Flavobacterium</taxon>
    </lineage>
</organism>
<dbReference type="Gene3D" id="1.10.150.240">
    <property type="entry name" value="Putative phosphatase, domain 2"/>
    <property type="match status" value="1"/>
</dbReference>
<dbReference type="GO" id="GO:0019120">
    <property type="term" value="F:hydrolase activity, acting on acid halide bonds, in C-halide compounds"/>
    <property type="evidence" value="ECO:0007669"/>
    <property type="project" value="InterPro"/>
</dbReference>
<dbReference type="NCBIfam" id="TIGR01493">
    <property type="entry name" value="HAD-SF-IA-v2"/>
    <property type="match status" value="1"/>
</dbReference>
<keyword evidence="4" id="KW-1185">Reference proteome</keyword>
<dbReference type="InterPro" id="IPR051540">
    <property type="entry name" value="S-2-haloacid_dehalogenase"/>
</dbReference>
<dbReference type="PANTHER" id="PTHR43316:SF3">
    <property type="entry name" value="HALOACID DEHALOGENASE, TYPE II (AFU_ORTHOLOGUE AFUA_2G07750)-RELATED"/>
    <property type="match status" value="1"/>
</dbReference>
<evidence type="ECO:0000256" key="1">
    <source>
        <dbReference type="ARBA" id="ARBA00008106"/>
    </source>
</evidence>
<dbReference type="PANTHER" id="PTHR43316">
    <property type="entry name" value="HYDROLASE, HALOACID DELAHOGENASE-RELATED"/>
    <property type="match status" value="1"/>
</dbReference>
<reference evidence="3 4" key="1">
    <citation type="submission" date="2016-03" db="EMBL/GenBank/DDBJ databases">
        <title>Draft genome sequence of Flavobacterium fryxellicola DSM 16209.</title>
        <authorList>
            <person name="Shin S.-K."/>
            <person name="Yi H."/>
        </authorList>
    </citation>
    <scope>NUCLEOTIDE SEQUENCE [LARGE SCALE GENOMIC DNA]</scope>
    <source>
        <strain evidence="3 4">DSM 16209</strain>
    </source>
</reference>
<dbReference type="STRING" id="249352.SAMN05444395_10991"/>
<name>A0A167U5Z6_9FLAO</name>
<comment type="caution">
    <text evidence="3">The sequence shown here is derived from an EMBL/GenBank/DDBJ whole genome shotgun (WGS) entry which is preliminary data.</text>
</comment>